<gene>
    <name evidence="15" type="ORF">OFLC_LOCUS14341</name>
</gene>
<evidence type="ECO:0000313" key="17">
    <source>
        <dbReference type="WBParaSite" id="OFLC_0001434901-mRNA-1"/>
    </source>
</evidence>
<keyword evidence="3" id="KW-0109">Calcium transport</keyword>
<dbReference type="Gene3D" id="1.10.287.70">
    <property type="match status" value="1"/>
</dbReference>
<name>A0A183I3M9_9BILA</name>
<dbReference type="Proteomes" id="UP000267606">
    <property type="component" value="Unassembled WGS sequence"/>
</dbReference>
<evidence type="ECO:0000256" key="1">
    <source>
        <dbReference type="ARBA" id="ARBA00004141"/>
    </source>
</evidence>
<evidence type="ECO:0000256" key="12">
    <source>
        <dbReference type="ARBA" id="ARBA00023303"/>
    </source>
</evidence>
<evidence type="ECO:0000259" key="14">
    <source>
        <dbReference type="Pfam" id="PF00520"/>
    </source>
</evidence>
<feature type="domain" description="Ion transport" evidence="14">
    <location>
        <begin position="2"/>
        <end position="60"/>
    </location>
</feature>
<keyword evidence="11" id="KW-0325">Glycoprotein</keyword>
<evidence type="ECO:0000313" key="15">
    <source>
        <dbReference type="EMBL" id="VDP16634.1"/>
    </source>
</evidence>
<evidence type="ECO:0000313" key="16">
    <source>
        <dbReference type="Proteomes" id="UP000267606"/>
    </source>
</evidence>
<dbReference type="AlphaFoldDB" id="A0A183I3M9"/>
<dbReference type="InterPro" id="IPR050599">
    <property type="entry name" value="VDCC_alpha-1_subunit"/>
</dbReference>
<evidence type="ECO:0000256" key="4">
    <source>
        <dbReference type="ARBA" id="ARBA00022673"/>
    </source>
</evidence>
<dbReference type="PANTHER" id="PTHR45628:SF7">
    <property type="entry name" value="VOLTAGE-DEPENDENT CALCIUM CHANNEL TYPE A SUBUNIT ALPHA-1"/>
    <property type="match status" value="1"/>
</dbReference>
<accession>A0A183I3M9</accession>
<dbReference type="Pfam" id="PF00520">
    <property type="entry name" value="Ion_trans"/>
    <property type="match status" value="1"/>
</dbReference>
<dbReference type="GO" id="GO:0007268">
    <property type="term" value="P:chemical synaptic transmission"/>
    <property type="evidence" value="ECO:0007669"/>
    <property type="project" value="TreeGrafter"/>
</dbReference>
<evidence type="ECO:0000256" key="13">
    <source>
        <dbReference type="SAM" id="Phobius"/>
    </source>
</evidence>
<evidence type="ECO:0000256" key="9">
    <source>
        <dbReference type="ARBA" id="ARBA00023065"/>
    </source>
</evidence>
<sequence length="92" mass="10349">MLREDWNEVMYLAIESQGGIYGGGMVYCIYFIVLVLFGNYTLLNVFLAIAVDNLANAQELTAAEEADERAAELPDESESLDDHVKHFVKFLN</sequence>
<dbReference type="GO" id="GO:0005891">
    <property type="term" value="C:voltage-gated calcium channel complex"/>
    <property type="evidence" value="ECO:0007669"/>
    <property type="project" value="TreeGrafter"/>
</dbReference>
<keyword evidence="6" id="KW-0106">Calcium</keyword>
<reference evidence="17" key="1">
    <citation type="submission" date="2016-06" db="UniProtKB">
        <authorList>
            <consortium name="WormBaseParasite"/>
        </authorList>
    </citation>
    <scope>IDENTIFICATION</scope>
</reference>
<dbReference type="STRING" id="387005.A0A183I3M9"/>
<evidence type="ECO:0000256" key="10">
    <source>
        <dbReference type="ARBA" id="ARBA00023136"/>
    </source>
</evidence>
<dbReference type="EMBL" id="UZAJ01040781">
    <property type="protein sequence ID" value="VDP16634.1"/>
    <property type="molecule type" value="Genomic_DNA"/>
</dbReference>
<dbReference type="GO" id="GO:0098703">
    <property type="term" value="P:calcium ion import across plasma membrane"/>
    <property type="evidence" value="ECO:0007669"/>
    <property type="project" value="TreeGrafter"/>
</dbReference>
<reference evidence="15 16" key="2">
    <citation type="submission" date="2018-11" db="EMBL/GenBank/DDBJ databases">
        <authorList>
            <consortium name="Pathogen Informatics"/>
        </authorList>
    </citation>
    <scope>NUCLEOTIDE SEQUENCE [LARGE SCALE GENOMIC DNA]</scope>
</reference>
<proteinExistence type="predicted"/>
<dbReference type="GO" id="GO:0045202">
    <property type="term" value="C:synapse"/>
    <property type="evidence" value="ECO:0007669"/>
    <property type="project" value="GOC"/>
</dbReference>
<organism evidence="17">
    <name type="scientific">Onchocerca flexuosa</name>
    <dbReference type="NCBI Taxonomy" id="387005"/>
    <lineage>
        <taxon>Eukaryota</taxon>
        <taxon>Metazoa</taxon>
        <taxon>Ecdysozoa</taxon>
        <taxon>Nematoda</taxon>
        <taxon>Chromadorea</taxon>
        <taxon>Rhabditida</taxon>
        <taxon>Spirurina</taxon>
        <taxon>Spiruromorpha</taxon>
        <taxon>Filarioidea</taxon>
        <taxon>Onchocercidae</taxon>
        <taxon>Onchocerca</taxon>
    </lineage>
</organism>
<feature type="transmembrane region" description="Helical" evidence="13">
    <location>
        <begin position="20"/>
        <end position="43"/>
    </location>
</feature>
<dbReference type="WBParaSite" id="OFLC_0001434901-mRNA-1">
    <property type="protein sequence ID" value="OFLC_0001434901-mRNA-1"/>
    <property type="gene ID" value="OFLC_0001434901"/>
</dbReference>
<keyword evidence="7" id="KW-0851">Voltage-gated channel</keyword>
<keyword evidence="9" id="KW-0406">Ion transport</keyword>
<evidence type="ECO:0000256" key="8">
    <source>
        <dbReference type="ARBA" id="ARBA00022989"/>
    </source>
</evidence>
<evidence type="ECO:0000256" key="5">
    <source>
        <dbReference type="ARBA" id="ARBA00022692"/>
    </source>
</evidence>
<keyword evidence="2" id="KW-0813">Transport</keyword>
<protein>
    <submittedName>
        <fullName evidence="17">Ion_trans domain-containing protein</fullName>
    </submittedName>
</protein>
<keyword evidence="4" id="KW-0107">Calcium channel</keyword>
<evidence type="ECO:0000256" key="7">
    <source>
        <dbReference type="ARBA" id="ARBA00022882"/>
    </source>
</evidence>
<evidence type="ECO:0000256" key="2">
    <source>
        <dbReference type="ARBA" id="ARBA00022448"/>
    </source>
</evidence>
<comment type="subcellular location">
    <subcellularLocation>
        <location evidence="1">Membrane</location>
        <topology evidence="1">Multi-pass membrane protein</topology>
    </subcellularLocation>
</comment>
<evidence type="ECO:0000256" key="11">
    <source>
        <dbReference type="ARBA" id="ARBA00023180"/>
    </source>
</evidence>
<keyword evidence="10 13" id="KW-0472">Membrane</keyword>
<evidence type="ECO:0000256" key="6">
    <source>
        <dbReference type="ARBA" id="ARBA00022837"/>
    </source>
</evidence>
<keyword evidence="16" id="KW-1185">Reference proteome</keyword>
<keyword evidence="8 13" id="KW-1133">Transmembrane helix</keyword>
<dbReference type="GO" id="GO:0008331">
    <property type="term" value="F:high voltage-gated calcium channel activity"/>
    <property type="evidence" value="ECO:0007669"/>
    <property type="project" value="TreeGrafter"/>
</dbReference>
<evidence type="ECO:0000256" key="3">
    <source>
        <dbReference type="ARBA" id="ARBA00022568"/>
    </source>
</evidence>
<keyword evidence="5 13" id="KW-0812">Transmembrane</keyword>
<dbReference type="PANTHER" id="PTHR45628">
    <property type="entry name" value="VOLTAGE-DEPENDENT CALCIUM CHANNEL TYPE A SUBUNIT ALPHA-1"/>
    <property type="match status" value="1"/>
</dbReference>
<dbReference type="InterPro" id="IPR005821">
    <property type="entry name" value="Ion_trans_dom"/>
</dbReference>
<keyword evidence="12" id="KW-0407">Ion channel</keyword>